<evidence type="ECO:0000313" key="3">
    <source>
        <dbReference type="Proteomes" id="UP001431783"/>
    </source>
</evidence>
<evidence type="ECO:0000256" key="1">
    <source>
        <dbReference type="SAM" id="MobiDB-lite"/>
    </source>
</evidence>
<feature type="region of interest" description="Disordered" evidence="1">
    <location>
        <begin position="1539"/>
        <end position="1570"/>
    </location>
</feature>
<evidence type="ECO:0000313" key="2">
    <source>
        <dbReference type="EMBL" id="KAK9877004.1"/>
    </source>
</evidence>
<feature type="region of interest" description="Disordered" evidence="1">
    <location>
        <begin position="1850"/>
        <end position="1874"/>
    </location>
</feature>
<feature type="region of interest" description="Disordered" evidence="1">
    <location>
        <begin position="356"/>
        <end position="377"/>
    </location>
</feature>
<feature type="region of interest" description="Disordered" evidence="1">
    <location>
        <begin position="2035"/>
        <end position="2060"/>
    </location>
</feature>
<feature type="region of interest" description="Disordered" evidence="1">
    <location>
        <begin position="1372"/>
        <end position="1392"/>
    </location>
</feature>
<comment type="caution">
    <text evidence="2">The sequence shown here is derived from an EMBL/GenBank/DDBJ whole genome shotgun (WGS) entry which is preliminary data.</text>
</comment>
<dbReference type="EMBL" id="JARQZJ010000039">
    <property type="protein sequence ID" value="KAK9877004.1"/>
    <property type="molecule type" value="Genomic_DNA"/>
</dbReference>
<feature type="compositionally biased region" description="Polar residues" evidence="1">
    <location>
        <begin position="2035"/>
        <end position="2048"/>
    </location>
</feature>
<feature type="region of interest" description="Disordered" evidence="1">
    <location>
        <begin position="46"/>
        <end position="126"/>
    </location>
</feature>
<sequence>MYEDFAQGGHSYNHHGSVAYYSPNELTRICRHHPDEYAIEYAHGKRTDKDVSKHHRPHNKHKNNINEFDYESTTRKRKEKRKHKKEHLEEIPVTEQYGSVTHQHRERRKHRRSTKRGDDGFSGLNHQDIQRLMTDCKKDINKPSNFSIGYYEIKRSLEGQNVDQIPTRDVPSNDKIFRIPDDHHQRGDSLEINKYKEICQQFKTSPKADHLTDEGFYLYHPQVNGENHRHKTKRNKENSKKEKEFRTSDSVSVDRMIRRNIYNKNDYSKWNSEDSVIQHYGEHREIFAQQDDCATDLRNEKSKIKKLGNEDKNYKLTRKYMKRITKDRDTTDFRPRTRKIEYEMNKDGYNLRDTAEHYSDHKKNEERVKKRSSKKDQHKLIDLDDAGRGATKIQDNKTEFRKQKTKKEHTRIKSANVSQSLDRYDKSMVIDGNISTNNNFHNNLNPNFTLLNTKYTSETSLSTLHRKNDDFVHLFNTDSPVGETTRFDNNISKKKYCDMPPLYILETEKYLGVNSDIPRYHVDQIIYPVLSDDVSMQDRVELFQTEMKKDLSVHPRSNYSLCGYISSKIETNLDITKNDKDITFNDKLNTVDYYFEAATSTTPKNIDDDIKRHNRIESDETENTYGLMVKGVEPSKKINTCNTNQVNLSAEERINTLECKILSVVAITPDNSDDKMADLDARLMRTMSSGLLKKDIALQVRNPSSDKRLERLLKYYRVEPHPEMKNFSSSSERSSKDRRILKKLIIGKLADYLKKLQEDNTGEIIEFRTENPRVVKLVLPIDCLSLECSYDINFSKEELVSDTAKESLSDLYINYSDVDDVTSHDQQNHIHPNIQTDNIKNKNVKDTIVFEDNAENGSDLKNCSDFSNPSTSLRKQTQFQTEIVVNTRKFDSQPSHNEDLNLMPVNTTNLYQVNTNKEFFGLEYLNLKNSSTFIVSENDRSSANVNCLSNFQTSPRDSIYIKSLQMADNYSQQEVIENNPISSNDFCQKELFGLKKNDIPQIPNTKIETLITVRTVPEPRKCSEFFPSQNTSIEKDFSYKEENIPQVLKRTPESNNCCHVKQESHEYSKRATEFLLQQNSNDLGRSDQIMKKADYINWINQSIPNKRDSTKTNHDISSNTIASPHFEQGFENSSIKNDNCKKEKTFLQKDCNLTLGKMVNEKDITFDIVNDVDPPKGQNIVIDEDKHHTNALLPTQTTIMQTDAPERLLLGHVIYKTQQDTVSENLRNTQSKTKKICENVACPEAKIHKGTLEERNNINDKQVNTVNKISGEKELNQCLQKCLNWDIRDPSRTMMAEVADSDQNKISGLNKGTQKSCPKRSCIPVAKKNTSKSSSVQMRSSSLGRDNNTSLLLTKSYRIPLGQSSYERRKLYDTSIRKNGKRRSLSESSGTTNKNPLIYEVRYFNIHNNCVPSSINQSYERTEDDAAIDGGFSMRFNKVERKTNCDSLITASTKNSECNLKSIETVDDLELHQSKQSVPSKNYLQINQYEVDFSKEYSMPPRDFPITYIHEPRKTKVSAHKKNSYDTLDSKREKIKQRSGVSVKCSEKVHGRKKRLNQKRRNRDISNQNTEYDQLTSNVAESQKCQKLTKLSIEKVDNDELVLFFGKQNLFSTETEFSNSFDGKSLVSSSGNILENPDSIDENVYSSESTLINRQGSLSSTSIATIKGFGTGEVIEHSVIDSGYLTKEAEINYSRTTLEGGEKKGQNKLCELLKSKTSRWSQRDLFRLKLQLLFPDVYDDFELIEATENTELIEFYLDSGNDKLINAVETISRKKEMNVKSRSVISLPSTKTILKENVPFKPIGDVASDAFSKMNKGGFYNYQKFIAQNNDQYSSNVLSKIKFAQDYNNGRETTEDDYPRSETSSMKSSSLNSVKSTSSARRSIIELFKLRSCKNIVSSSEVIVTDADATEKEHNENISEEQFTNHFHQIMAMECQKFAKKVKNESLIRENTKQLEEFKEMPLHLILKNRNNPLKNRIDLESLPSLIETDDPHINTINEFSMPIPDNFCESSKSVNEVKIIESGENLRNKVQTKQGNKSLLGNHSKLNSTSPPEESVPESCISESSNLFTALDKSNSTSRTPISEVLSCGKIKQPEKEFFNNLLNFYDHKTEFATKLIRDNEFFVSLLEKIREDDSLNFIYQKDIQKKIKKGKKAGILTRLFRRKKKSNESLLTPPSMSKSLEFAKSLSADNNSVHKESCYSFFKDVEDFEIGGESEMKNQAVTEILKKLAFKAKSHLEPMAKATLSNQRINDRIKLAGFLNFLNMIEKGNISCMSNVNNNKSIVEEKVREHVAQLFDKVYRIANREVVQRNMILDDKKIDLLKFLVTKYHMGMDVHINILAIYIGRSLIQTRTQLEDAILSLMKLNTEEVNLEEFEKNCGIQRSMMPI</sequence>
<feature type="region of interest" description="Disordered" evidence="1">
    <location>
        <begin position="1301"/>
        <end position="1347"/>
    </location>
</feature>
<keyword evidence="3" id="KW-1185">Reference proteome</keyword>
<name>A0AAW1UCL1_9CUCU</name>
<feature type="compositionally biased region" description="Basic residues" evidence="1">
    <location>
        <begin position="102"/>
        <end position="114"/>
    </location>
</feature>
<feature type="compositionally biased region" description="Basic and acidic residues" evidence="1">
    <location>
        <begin position="171"/>
        <end position="185"/>
    </location>
</feature>
<feature type="compositionally biased region" description="Polar residues" evidence="1">
    <location>
        <begin position="1304"/>
        <end position="1316"/>
    </location>
</feature>
<accession>A0AAW1UCL1</accession>
<feature type="compositionally biased region" description="Basic residues" evidence="1">
    <location>
        <begin position="75"/>
        <end position="85"/>
    </location>
</feature>
<feature type="compositionally biased region" description="Low complexity" evidence="1">
    <location>
        <begin position="1861"/>
        <end position="1874"/>
    </location>
</feature>
<dbReference type="Proteomes" id="UP001431783">
    <property type="component" value="Unassembled WGS sequence"/>
</dbReference>
<feature type="region of interest" description="Disordered" evidence="1">
    <location>
        <begin position="164"/>
        <end position="185"/>
    </location>
</feature>
<feature type="compositionally biased region" description="Low complexity" evidence="1">
    <location>
        <begin position="2049"/>
        <end position="2060"/>
    </location>
</feature>
<feature type="compositionally biased region" description="Basic and acidic residues" evidence="1">
    <location>
        <begin position="235"/>
        <end position="247"/>
    </location>
</feature>
<organism evidence="2 3">
    <name type="scientific">Henosepilachna vigintioctopunctata</name>
    <dbReference type="NCBI Taxonomy" id="420089"/>
    <lineage>
        <taxon>Eukaryota</taxon>
        <taxon>Metazoa</taxon>
        <taxon>Ecdysozoa</taxon>
        <taxon>Arthropoda</taxon>
        <taxon>Hexapoda</taxon>
        <taxon>Insecta</taxon>
        <taxon>Pterygota</taxon>
        <taxon>Neoptera</taxon>
        <taxon>Endopterygota</taxon>
        <taxon>Coleoptera</taxon>
        <taxon>Polyphaga</taxon>
        <taxon>Cucujiformia</taxon>
        <taxon>Coccinelloidea</taxon>
        <taxon>Coccinellidae</taxon>
        <taxon>Epilachninae</taxon>
        <taxon>Epilachnini</taxon>
        <taxon>Henosepilachna</taxon>
    </lineage>
</organism>
<reference evidence="2 3" key="1">
    <citation type="submission" date="2023-03" db="EMBL/GenBank/DDBJ databases">
        <title>Genome insight into feeding habits of ladybird beetles.</title>
        <authorList>
            <person name="Li H.-S."/>
            <person name="Huang Y.-H."/>
            <person name="Pang H."/>
        </authorList>
    </citation>
    <scope>NUCLEOTIDE SEQUENCE [LARGE SCALE GENOMIC DNA]</scope>
    <source>
        <strain evidence="2">SYSU_2023b</strain>
        <tissue evidence="2">Whole body</tissue>
    </source>
</reference>
<dbReference type="InterPro" id="IPR042558">
    <property type="entry name" value="Gln-tRNA-synth_Ib_RNA-bd_N_1"/>
</dbReference>
<proteinExistence type="predicted"/>
<feature type="compositionally biased region" description="Basic residues" evidence="1">
    <location>
        <begin position="1550"/>
        <end position="1562"/>
    </location>
</feature>
<dbReference type="Gene3D" id="1.10.8.1290">
    <property type="entry name" value="Glutaminyl-tRNA synthetase, non-specific RNA binding region part 1, domain 1"/>
    <property type="match status" value="1"/>
</dbReference>
<feature type="compositionally biased region" description="Low complexity" evidence="1">
    <location>
        <begin position="1331"/>
        <end position="1342"/>
    </location>
</feature>
<feature type="compositionally biased region" description="Basic residues" evidence="1">
    <location>
        <begin position="52"/>
        <end position="63"/>
    </location>
</feature>
<protein>
    <submittedName>
        <fullName evidence="2">Uncharacterized protein</fullName>
    </submittedName>
</protein>
<gene>
    <name evidence="2" type="ORF">WA026_016032</name>
</gene>
<feature type="region of interest" description="Disordered" evidence="1">
    <location>
        <begin position="225"/>
        <end position="249"/>
    </location>
</feature>